<dbReference type="PANTHER" id="PTHR33096:SF1">
    <property type="entry name" value="CXC1-LIKE CYSTEINE CLUSTER ASSOCIATED WITH KDZ TRANSPOSASES DOMAIN-CONTAINING PROTEIN"/>
    <property type="match status" value="1"/>
</dbReference>
<organism evidence="4">
    <name type="scientific">Schizophyllum commune (strain H4-8 / FGSC 9210)</name>
    <name type="common">Split gill fungus</name>
    <dbReference type="NCBI Taxonomy" id="578458"/>
    <lineage>
        <taxon>Eukaryota</taxon>
        <taxon>Fungi</taxon>
        <taxon>Dikarya</taxon>
        <taxon>Basidiomycota</taxon>
        <taxon>Agaricomycotina</taxon>
        <taxon>Agaricomycetes</taxon>
        <taxon>Agaricomycetidae</taxon>
        <taxon>Agaricales</taxon>
        <taxon>Schizophyllaceae</taxon>
        <taxon>Schizophyllum</taxon>
    </lineage>
</organism>
<feature type="compositionally biased region" description="Low complexity" evidence="1">
    <location>
        <begin position="364"/>
        <end position="391"/>
    </location>
</feature>
<dbReference type="InterPro" id="IPR040521">
    <property type="entry name" value="KDZ"/>
</dbReference>
<accession>D8PM75</accession>
<dbReference type="eggNOG" id="ENOG502SJXV">
    <property type="taxonomic scope" value="Eukaryota"/>
</dbReference>
<feature type="domain" description="CxC2-like cysteine cluster KDZ transposase-associated" evidence="2">
    <location>
        <begin position="689"/>
        <end position="794"/>
    </location>
</feature>
<dbReference type="Proteomes" id="UP000007431">
    <property type="component" value="Unassembled WGS sequence"/>
</dbReference>
<dbReference type="VEuPathDB" id="FungiDB:SCHCODRAFT_02489565"/>
<feature type="region of interest" description="Disordered" evidence="1">
    <location>
        <begin position="346"/>
        <end position="426"/>
    </location>
</feature>
<dbReference type="InterPro" id="IPR041457">
    <property type="entry name" value="CxC2_KDZ-assoc"/>
</dbReference>
<sequence>MLVGLLFQLSSAPLCPQPSALKTRVRPIFLLSEPPRSTLSLVIMPPASPRYLSSFGEDDTDVLSSPFLTGGALPISRTHSPIENCLFDENPPTYDDVFTAISTTPPEHLARPSSPAGDSDKENEWPVAAAVEPHSPRNSFLRAITVTSEQMIKYRLTRALNEGRELTVPEMVECRVIFLDESFEADLMVWRTRALGFWYMHDPEDALKEPQDQWWKMTGEDYRQFTRRLTLPPFSPPTKLVQYMPLPPPSNPDFTIGPRPVLGSALVEVLLSDLTPRDLAHATAGSTLRPVRGNTYKFIDFYPELEQPMTFEAACRANGLGTPKILRLSGKAPACELPLTPPVRDFPTMLDDSPDLPELVPALSSPFSSPSPSSTPRTRSWGSSSTLFSSSPLPPSEFEYDSGAEPASPTPARNWKTGQRVEGPRGRWYMPNRVVFRQPRNSRLSAEGICAADVCLAWEDCPELGRERSQLVMSSHKPGARRKDRGFGHDMDMRTNLAAHPQHISFVLSQDSRRMNSTAATFQLPTAKKPRKAADLKAPHSEWRPIEDCDEDDIAFQYPGADADDLEPDEVHCEPGDKRKRQADPMDTWKAFSDQTYLDEMMWGEGLRNSLADPHCSTCLDKYTPPDPARPNVIPASSHPTPGHTDRLFCCWECGDFNECLDCCLDRHQCMPLHTIEEWTGEYWSKVTLSSMGLVYQLGHGGRPCPRPEPAVRTVTVLDYGIHTVRLRYCGCRLGPTTEHAVQLLRNRWYPATATNPETCATFALLDWFRLASVHANVNTHGLIKVLEMRTDPLGLKSVPRAGIGNTKKGIKGTKPGELAIRCWACPRVGVNLPPDWQNVAAAEMYRFRTMLAVDANFRLKNRIRKNENRASALGEGLGYFVATEPYKDHISGYVKESDISSCIAFAALAEKDTKITKGLRVSGVGGVICARHELVQPHGFADLQKGERYCNMDYVLCSVLSQIGSAHTTCSYDIGCQYMTNFYERVKKLPAHLQPDPLADLSFGLLVWHGAIHEESCRSRNSLKYHDGVGRTDGEGIERIWSLFNAISYATKEMGEGARHDAIEDKSDSVNFVKNIHQYPTLLRKLVIALDERQVQIEAFKVVNENVDRRQIMVWEAEVRNWRKDPSSKSPFAMPTAQGVSEAEVRRMLDSEEMEDVKQGRAGVHTTSQTTFLTAGFQLEAAQRRIMADLNGPAVLPMNLEGLINNRRRAFLTKKDNFEQLQKLYMPGAQAWIESSEADSQRAIDAEQMNLYMPSDLPSNIRRMSCAEGLPEKELKLRVAQARDFLDAIRRKLHAKQYHIVWRNENATGQKKSTRARQLLETLQNKINLDAVGYRHAREAILALRGVLDAPDFPPLLASDLRLEGEEEEPDAASISAIARAGQVNRPQHIHVSTGTQRMSWIWTATGLPDTQKDANVVETVRCLWAKALARKERWQEEVVILQEEMRRCLRSLESESQAWRTRAGVDIGRGVEYASGVHAYGMRHAEQRLAIRNHFLEGWNKPVGRAKRKIFEDQRHSGALDEDLAASLAAARAMMEGGGAIRTELAAAVLAGDGTSRRRAGRLRGQGRIGWEQHRERTRALRRRSNGLVQAFSGVKVARRQWYAGVQGNEDAREGESVRQQRDDTGGEGKTRTQRPTSSRMKTGGQARRAQAESGDVKHAREAGAKAEGGEGRARGEGTRIRGVRVRACAQEGEHTRGECGWRARARKAQASEARRRAKRAGGRGAQAGEARRRARHGMEGEKRAWAGERARRRDSTRAGKEYARGEGVPEPEPRIAETRKAEERGYDEEDARRPHAKQLDIDSQWTRADQEGAKAVLTGWTAARGPKLGERGAGEGGKGAGRAPAAPEPARRRTTVINH</sequence>
<gene>
    <name evidence="3" type="ORF">SCHCODRAFT_231972</name>
</gene>
<feature type="compositionally biased region" description="Basic and acidic residues" evidence="1">
    <location>
        <begin position="1612"/>
        <end position="1633"/>
    </location>
</feature>
<feature type="region of interest" description="Disordered" evidence="1">
    <location>
        <begin position="565"/>
        <end position="584"/>
    </location>
</feature>
<name>D8PM75_SCHCM</name>
<feature type="compositionally biased region" description="Basic and acidic residues" evidence="1">
    <location>
        <begin position="1657"/>
        <end position="1681"/>
    </location>
</feature>
<dbReference type="OrthoDB" id="3192989at2759"/>
<evidence type="ECO:0000256" key="1">
    <source>
        <dbReference type="SAM" id="MobiDB-lite"/>
    </source>
</evidence>
<evidence type="ECO:0000313" key="4">
    <source>
        <dbReference type="Proteomes" id="UP000007431"/>
    </source>
</evidence>
<feature type="region of interest" description="Disordered" evidence="1">
    <location>
        <begin position="1712"/>
        <end position="1862"/>
    </location>
</feature>
<dbReference type="Pfam" id="PF18758">
    <property type="entry name" value="KDZ"/>
    <property type="match status" value="1"/>
</dbReference>
<evidence type="ECO:0000313" key="3">
    <source>
        <dbReference type="EMBL" id="EFJ04139.1"/>
    </source>
</evidence>
<dbReference type="Pfam" id="PF18803">
    <property type="entry name" value="CxC2"/>
    <property type="match status" value="1"/>
</dbReference>
<dbReference type="HOGENOM" id="CLU_236616_0_0_1"/>
<dbReference type="RefSeq" id="XP_003039041.1">
    <property type="nucleotide sequence ID" value="XM_003038995.1"/>
</dbReference>
<dbReference type="GeneID" id="9585564"/>
<keyword evidence="4" id="KW-1185">Reference proteome</keyword>
<reference evidence="3 4" key="1">
    <citation type="journal article" date="2010" name="Nat. Biotechnol.">
        <title>Genome sequence of the model mushroom Schizophyllum commune.</title>
        <authorList>
            <person name="Ohm R.A."/>
            <person name="de Jong J.F."/>
            <person name="Lugones L.G."/>
            <person name="Aerts A."/>
            <person name="Kothe E."/>
            <person name="Stajich J.E."/>
            <person name="de Vries R.P."/>
            <person name="Record E."/>
            <person name="Levasseur A."/>
            <person name="Baker S.E."/>
            <person name="Bartholomew K.A."/>
            <person name="Coutinho P.M."/>
            <person name="Erdmann S."/>
            <person name="Fowler T.J."/>
            <person name="Gathman A.C."/>
            <person name="Lombard V."/>
            <person name="Henrissat B."/>
            <person name="Knabe N."/>
            <person name="Kuees U."/>
            <person name="Lilly W.W."/>
            <person name="Lindquist E."/>
            <person name="Lucas S."/>
            <person name="Magnuson J.K."/>
            <person name="Piumi F."/>
            <person name="Raudaskoski M."/>
            <person name="Salamov A."/>
            <person name="Schmutz J."/>
            <person name="Schwarze F.W.M.R."/>
            <person name="vanKuyk P.A."/>
            <person name="Horton J.S."/>
            <person name="Grigoriev I.V."/>
            <person name="Woesten H.A.B."/>
        </authorList>
    </citation>
    <scope>NUCLEOTIDE SEQUENCE [LARGE SCALE GENOMIC DNA]</scope>
    <source>
        <strain evidence="4">H4-8 / FGSC 9210</strain>
    </source>
</reference>
<protein>
    <recommendedName>
        <fullName evidence="2">CxC2-like cysteine cluster KDZ transposase-associated domain-containing protein</fullName>
    </recommendedName>
</protein>
<dbReference type="EMBL" id="GL377302">
    <property type="protein sequence ID" value="EFJ04139.1"/>
    <property type="molecule type" value="Genomic_DNA"/>
</dbReference>
<dbReference type="InParanoid" id="D8PM75"/>
<proteinExistence type="predicted"/>
<dbReference type="PANTHER" id="PTHR33096">
    <property type="entry name" value="CXC2 DOMAIN-CONTAINING PROTEIN"/>
    <property type="match status" value="1"/>
</dbReference>
<feature type="compositionally biased region" description="Basic and acidic residues" evidence="1">
    <location>
        <begin position="1774"/>
        <end position="1803"/>
    </location>
</feature>
<feature type="region of interest" description="Disordered" evidence="1">
    <location>
        <begin position="1610"/>
        <end position="1681"/>
    </location>
</feature>
<feature type="compositionally biased region" description="Basic and acidic residues" evidence="1">
    <location>
        <begin position="1739"/>
        <end position="1767"/>
    </location>
</feature>
<dbReference type="KEGG" id="scm:SCHCO_02489565"/>
<evidence type="ECO:0000259" key="2">
    <source>
        <dbReference type="Pfam" id="PF18803"/>
    </source>
</evidence>